<dbReference type="GO" id="GO:0016780">
    <property type="term" value="F:phosphotransferase activity, for other substituted phosphate groups"/>
    <property type="evidence" value="ECO:0007669"/>
    <property type="project" value="InterPro"/>
</dbReference>
<proteinExistence type="inferred from homology"/>
<accession>A0A2S5KI97</accession>
<reference evidence="4 5" key="1">
    <citation type="submission" date="2018-02" db="EMBL/GenBank/DDBJ databases">
        <title>novel marine gammaproteobacteria from coastal saline agro ecosystem.</title>
        <authorList>
            <person name="Krishnan R."/>
            <person name="Ramesh Kumar N."/>
        </authorList>
    </citation>
    <scope>NUCLEOTIDE SEQUENCE [LARGE SCALE GENOMIC DNA]</scope>
    <source>
        <strain evidence="4 5">228</strain>
    </source>
</reference>
<evidence type="ECO:0000313" key="5">
    <source>
        <dbReference type="Proteomes" id="UP000238196"/>
    </source>
</evidence>
<dbReference type="Gene3D" id="1.20.120.1760">
    <property type="match status" value="1"/>
</dbReference>
<sequence>MLDRYTSRWVQPPLKVLAYHARREEISADQLTVLGFVFGLMAMVAITLGHFELALVLLLINRFLDGLDGAVARQTQPSDAGGYLDICLDFLIYSGVIWAFALAEPANATAAATLIFAFVGTGSSFLAFAAVAARRSLVQPQAVHKSLYYLGGLTEGTETILFFVLLCLFPGAFVPLAYGFAVLCAMTTATRIVGGYLTLRQP</sequence>
<dbReference type="Pfam" id="PF01066">
    <property type="entry name" value="CDP-OH_P_transf"/>
    <property type="match status" value="1"/>
</dbReference>
<feature type="transmembrane region" description="Helical" evidence="3">
    <location>
        <begin position="109"/>
        <end position="134"/>
    </location>
</feature>
<keyword evidence="3" id="KW-0472">Membrane</keyword>
<dbReference type="EMBL" id="PRLP01000143">
    <property type="protein sequence ID" value="PPC74544.1"/>
    <property type="molecule type" value="Genomic_DNA"/>
</dbReference>
<evidence type="ECO:0000313" key="4">
    <source>
        <dbReference type="EMBL" id="PPC74544.1"/>
    </source>
</evidence>
<dbReference type="GO" id="GO:0008654">
    <property type="term" value="P:phospholipid biosynthetic process"/>
    <property type="evidence" value="ECO:0007669"/>
    <property type="project" value="InterPro"/>
</dbReference>
<organism evidence="4 5">
    <name type="scientific">Proteobacteria bacterium 228</name>
    <dbReference type="NCBI Taxonomy" id="2083153"/>
    <lineage>
        <taxon>Bacteria</taxon>
        <taxon>Pseudomonadati</taxon>
        <taxon>Pseudomonadota</taxon>
    </lineage>
</organism>
<dbReference type="PROSITE" id="PS00379">
    <property type="entry name" value="CDP_ALCOHOL_P_TRANSF"/>
    <property type="match status" value="1"/>
</dbReference>
<dbReference type="GO" id="GO:0016020">
    <property type="term" value="C:membrane"/>
    <property type="evidence" value="ECO:0007669"/>
    <property type="project" value="InterPro"/>
</dbReference>
<feature type="transmembrane region" description="Helical" evidence="3">
    <location>
        <begin position="146"/>
        <end position="171"/>
    </location>
</feature>
<evidence type="ECO:0008006" key="6">
    <source>
        <dbReference type="Google" id="ProtNLM"/>
    </source>
</evidence>
<gene>
    <name evidence="4" type="ORF">C4K68_24790</name>
</gene>
<name>A0A2S5KI97_9PROT</name>
<dbReference type="InterPro" id="IPR043130">
    <property type="entry name" value="CDP-OH_PTrfase_TM_dom"/>
</dbReference>
<dbReference type="AlphaFoldDB" id="A0A2S5KI97"/>
<dbReference type="InterPro" id="IPR000462">
    <property type="entry name" value="CDP-OH_P_trans"/>
</dbReference>
<evidence type="ECO:0000256" key="3">
    <source>
        <dbReference type="SAM" id="Phobius"/>
    </source>
</evidence>
<protein>
    <recommendedName>
        <fullName evidence="6">CDP-alcohol phosphatidyltransferase family protein</fullName>
    </recommendedName>
</protein>
<keyword evidence="3" id="KW-0812">Transmembrane</keyword>
<comment type="caution">
    <text evidence="4">The sequence shown here is derived from an EMBL/GenBank/DDBJ whole genome shotgun (WGS) entry which is preliminary data.</text>
</comment>
<dbReference type="OrthoDB" id="9790577at2"/>
<keyword evidence="1 2" id="KW-0808">Transferase</keyword>
<feature type="transmembrane region" description="Helical" evidence="3">
    <location>
        <begin position="81"/>
        <end position="103"/>
    </location>
</feature>
<dbReference type="Proteomes" id="UP000238196">
    <property type="component" value="Unassembled WGS sequence"/>
</dbReference>
<comment type="similarity">
    <text evidence="2">Belongs to the CDP-alcohol phosphatidyltransferase class-I family.</text>
</comment>
<dbReference type="InterPro" id="IPR048254">
    <property type="entry name" value="CDP_ALCOHOL_P_TRANSF_CS"/>
</dbReference>
<evidence type="ECO:0000256" key="2">
    <source>
        <dbReference type="RuleBase" id="RU003750"/>
    </source>
</evidence>
<feature type="transmembrane region" description="Helical" evidence="3">
    <location>
        <begin position="33"/>
        <end position="60"/>
    </location>
</feature>
<evidence type="ECO:0000256" key="1">
    <source>
        <dbReference type="ARBA" id="ARBA00022679"/>
    </source>
</evidence>
<keyword evidence="3" id="KW-1133">Transmembrane helix</keyword>